<name>A0A4Y4D419_KOCVA</name>
<dbReference type="EMBL" id="BJNW01000019">
    <property type="protein sequence ID" value="GEC99928.1"/>
    <property type="molecule type" value="Genomic_DNA"/>
</dbReference>
<sequence>MTMSVCPCGGVPAGASLAECCGPALANEAWPETAEALMRSRYTAFATGSEDHLFRTWHPRTRPADTSVDPDTRWTGLTIHRVVAGGAEDESGVVDFTAHYVADGEPGGMHEVSEFTKRAKRWMYVGPASQ</sequence>
<evidence type="ECO:0000259" key="1">
    <source>
        <dbReference type="Pfam" id="PF17775"/>
    </source>
</evidence>
<dbReference type="SUPFAM" id="SSF54427">
    <property type="entry name" value="NTF2-like"/>
    <property type="match status" value="1"/>
</dbReference>
<keyword evidence="3" id="KW-1185">Reference proteome</keyword>
<proteinExistence type="predicted"/>
<dbReference type="Proteomes" id="UP000315730">
    <property type="component" value="Unassembled WGS sequence"/>
</dbReference>
<evidence type="ECO:0000313" key="3">
    <source>
        <dbReference type="Proteomes" id="UP000315730"/>
    </source>
</evidence>
<organism evidence="2 3">
    <name type="scientific">Kocuria varians</name>
    <name type="common">Micrococcus varians</name>
    <dbReference type="NCBI Taxonomy" id="1272"/>
    <lineage>
        <taxon>Bacteria</taxon>
        <taxon>Bacillati</taxon>
        <taxon>Actinomycetota</taxon>
        <taxon>Actinomycetes</taxon>
        <taxon>Micrococcales</taxon>
        <taxon>Micrococcaceae</taxon>
        <taxon>Kocuria</taxon>
    </lineage>
</organism>
<dbReference type="InterPro" id="IPR032710">
    <property type="entry name" value="NTF2-like_dom_sf"/>
</dbReference>
<dbReference type="Gene3D" id="3.10.450.50">
    <property type="match status" value="1"/>
</dbReference>
<comment type="caution">
    <text evidence="2">The sequence shown here is derived from an EMBL/GenBank/DDBJ whole genome shotgun (WGS) entry which is preliminary data.</text>
</comment>
<dbReference type="InterPro" id="IPR048469">
    <property type="entry name" value="YchJ-like_M"/>
</dbReference>
<dbReference type="STRING" id="1272.GCA_900014985_01256"/>
<evidence type="ECO:0000313" key="2">
    <source>
        <dbReference type="EMBL" id="GEC99928.1"/>
    </source>
</evidence>
<gene>
    <name evidence="2" type="ORF">KVA01_20830</name>
</gene>
<protein>
    <submittedName>
        <fullName evidence="2">UPF0225 protein</fullName>
    </submittedName>
</protein>
<dbReference type="Pfam" id="PF17775">
    <property type="entry name" value="YchJ_M-like"/>
    <property type="match status" value="1"/>
</dbReference>
<reference evidence="2 3" key="1">
    <citation type="submission" date="2019-06" db="EMBL/GenBank/DDBJ databases">
        <title>Whole genome shotgun sequence of Kocuria varians NBRC 15358.</title>
        <authorList>
            <person name="Hosoyama A."/>
            <person name="Uohara A."/>
            <person name="Ohji S."/>
            <person name="Ichikawa N."/>
        </authorList>
    </citation>
    <scope>NUCLEOTIDE SEQUENCE [LARGE SCALE GENOMIC DNA]</scope>
    <source>
        <strain evidence="2 3">NBRC 15358</strain>
    </source>
</reference>
<dbReference type="AlphaFoldDB" id="A0A4Y4D419"/>
<accession>A0A4Y4D419</accession>
<feature type="domain" description="YchJ-like middle NTF2-like" evidence="1">
    <location>
        <begin position="33"/>
        <end position="125"/>
    </location>
</feature>